<dbReference type="Proteomes" id="UP000320209">
    <property type="component" value="Unassembled WGS sequence"/>
</dbReference>
<accession>A0A543A500</accession>
<feature type="region of interest" description="Disordered" evidence="2">
    <location>
        <begin position="111"/>
        <end position="133"/>
    </location>
</feature>
<organism evidence="3 4">
    <name type="scientific">Nocardioides albertanoniae</name>
    <dbReference type="NCBI Taxonomy" id="1175486"/>
    <lineage>
        <taxon>Bacteria</taxon>
        <taxon>Bacillati</taxon>
        <taxon>Actinomycetota</taxon>
        <taxon>Actinomycetes</taxon>
        <taxon>Propionibacteriales</taxon>
        <taxon>Nocardioidaceae</taxon>
        <taxon>Nocardioides</taxon>
    </lineage>
</organism>
<dbReference type="InterPro" id="IPR036689">
    <property type="entry name" value="ESAT-6-like_sf"/>
</dbReference>
<keyword evidence="4" id="KW-1185">Reference proteome</keyword>
<dbReference type="SUPFAM" id="SSF140453">
    <property type="entry name" value="EsxAB dimer-like"/>
    <property type="match status" value="1"/>
</dbReference>
<name>A0A543A500_9ACTN</name>
<keyword evidence="1" id="KW-0175">Coiled coil</keyword>
<evidence type="ECO:0000313" key="3">
    <source>
        <dbReference type="EMBL" id="TQL67669.1"/>
    </source>
</evidence>
<dbReference type="Gene3D" id="1.10.287.1060">
    <property type="entry name" value="ESAT-6-like"/>
    <property type="match status" value="1"/>
</dbReference>
<dbReference type="RefSeq" id="WP_141779741.1">
    <property type="nucleotide sequence ID" value="NZ_VFOV01000001.1"/>
</dbReference>
<feature type="coiled-coil region" evidence="1">
    <location>
        <begin position="72"/>
        <end position="99"/>
    </location>
</feature>
<dbReference type="OrthoDB" id="3752094at2"/>
<comment type="caution">
    <text evidence="3">The sequence shown here is derived from an EMBL/GenBank/DDBJ whole genome shotgun (WGS) entry which is preliminary data.</text>
</comment>
<evidence type="ECO:0000256" key="1">
    <source>
        <dbReference type="SAM" id="Coils"/>
    </source>
</evidence>
<protein>
    <submittedName>
        <fullName evidence="3">Uncharacterized protein</fullName>
    </submittedName>
</protein>
<reference evidence="3 4" key="1">
    <citation type="submission" date="2019-06" db="EMBL/GenBank/DDBJ databases">
        <title>Sequencing the genomes of 1000 actinobacteria strains.</title>
        <authorList>
            <person name="Klenk H.-P."/>
        </authorList>
    </citation>
    <scope>NUCLEOTIDE SEQUENCE [LARGE SCALE GENOMIC DNA]</scope>
    <source>
        <strain evidence="3 4">DSM 25218</strain>
    </source>
</reference>
<gene>
    <name evidence="3" type="ORF">FB381_1551</name>
</gene>
<dbReference type="EMBL" id="VFOV01000001">
    <property type="protein sequence ID" value="TQL67669.1"/>
    <property type="molecule type" value="Genomic_DNA"/>
</dbReference>
<proteinExistence type="predicted"/>
<dbReference type="AlphaFoldDB" id="A0A543A500"/>
<evidence type="ECO:0000256" key="2">
    <source>
        <dbReference type="SAM" id="MobiDB-lite"/>
    </source>
</evidence>
<sequence length="780" mass="84094">MAVTYDTLQKWKPEELDTAADQLNTARKGFQDQQDEMDAGAIPSSWIGEAATRAGNRHTRLIADLNDMVAPLSRVINALDEAAADIKKAKDKSKSAYEDAIGKKWKVDFSGGSVHISNPHPDEDDPDKDDGTMQRLADDIQDALNDATSAETALVGVLNSAKNDGYDGGTGNISEAALPDELRGLSEEELFNKMLSDPDKYDGYTDALPEDVQARLGKEISDRLDSTLNDDDYKLSKEEADKLNSMLSAYTDDSTVASGLYKDLGADGTVASTARIEEYLRMQSPDAGSLNALASNLRSGLASASNDPGFPAEQFGHDIVKYAGPSGVYLSDDEEDALRDRYPNWGGTGGASVLTYLMKDHDLNGDLVLGAAEELDKFERVDDPIMGAQDWYQHTGYGALGAGENGYGADPMGAIMGNLGAHPEQGYEFLTDDTARQDFYFDKREWQGDGYAGISELAEGVGTNEELLKEHPEETTGIVSKFFHDVTNSEGFNAEDAKAASPHVAELMKFYTPGIDAALHNPDNSGEPGTEPFKLDHFGKMDPYPKFYKGDLENMMKVSMSTQDGMTSIAEGVGAFQQTQINNIAAELAQNPNDTGLRTELRDVLERGGHLQGFAEHAVGEVEIDGAKNSDAQRQAFIDLTSEVAGMVPLPGAEQVGDLGSKVIGYGVGQAIDLGTDAAGEKFASETAAATDNAETRASEGVNRVELNALFALERAGVVDIPASDETFMKDGKVIQMSDVPAADVDRYAREAMNYLNEYVTAGDFEGTYKNAFLDYYPKS</sequence>
<evidence type="ECO:0000313" key="4">
    <source>
        <dbReference type="Proteomes" id="UP000320209"/>
    </source>
</evidence>